<dbReference type="PANTHER" id="PTHR16675:SF242">
    <property type="entry name" value="MAJOR HISTOCOMPATIBILITY COMPLEX CLASS I-RELATED GENE PROTEIN"/>
    <property type="match status" value="1"/>
</dbReference>
<feature type="domain" description="Ig-like" evidence="14">
    <location>
        <begin position="209"/>
        <end position="290"/>
    </location>
</feature>
<feature type="domain" description="PI-PLC Y-box" evidence="13">
    <location>
        <begin position="66"/>
        <end position="130"/>
    </location>
</feature>
<keyword evidence="3 11" id="KW-0812">Transmembrane</keyword>
<dbReference type="SUPFAM" id="SSF48726">
    <property type="entry name" value="Immunoglobulin"/>
    <property type="match status" value="1"/>
</dbReference>
<name>A0ABM5FEZ9_9SAUR</name>
<dbReference type="Gene3D" id="3.30.500.10">
    <property type="entry name" value="MHC class I-like antigen recognition-like"/>
    <property type="match status" value="1"/>
</dbReference>
<sequence>MRLLGAPALLLGALALLLGGCEGSSSHTLMYFHTAVSEPNQGLPQFIAVGYVDGQLFSQYDSITRRVQPRVPWIKKVDEDVPQYWDRDTQICQNNEEVYRVSLQILRRYYNQSGGFHTWQFMCGCELREDGSPGRGHWQYAYDGRDYIALDKETLTWTAADLKAQITKEKWEKDPAFAQRQKEYLEEICIEWLQRHLEYGKESLLRRDPPVGKVTRKEGYDDRETLVCQAYGFYPKEIDVTWRKEGEVLQEGTFHRSVAPNPDGTYHAWLSIEIDPKERNWYRCHVDHASLGEPLVLAWEAPASNLGLLIGCVIAALLLIVAGIAGGWFYTKKRQEGYRAASTNEGGSSSSGGEKPQVVYRAASTDSVVVHPPEEGE</sequence>
<evidence type="ECO:0000256" key="4">
    <source>
        <dbReference type="ARBA" id="ARBA00022729"/>
    </source>
</evidence>
<organism evidence="15 16">
    <name type="scientific">Pogona vitticeps</name>
    <name type="common">central bearded dragon</name>
    <dbReference type="NCBI Taxonomy" id="103695"/>
    <lineage>
        <taxon>Eukaryota</taxon>
        <taxon>Metazoa</taxon>
        <taxon>Chordata</taxon>
        <taxon>Craniata</taxon>
        <taxon>Vertebrata</taxon>
        <taxon>Euteleostomi</taxon>
        <taxon>Lepidosauria</taxon>
        <taxon>Squamata</taxon>
        <taxon>Bifurcata</taxon>
        <taxon>Unidentata</taxon>
        <taxon>Episquamata</taxon>
        <taxon>Toxicofera</taxon>
        <taxon>Iguania</taxon>
        <taxon>Acrodonta</taxon>
        <taxon>Agamidae</taxon>
        <taxon>Amphibolurinae</taxon>
        <taxon>Pogona</taxon>
    </lineage>
</organism>
<feature type="signal peptide" evidence="12">
    <location>
        <begin position="1"/>
        <end position="23"/>
    </location>
</feature>
<dbReference type="InterPro" id="IPR007110">
    <property type="entry name" value="Ig-like_dom"/>
</dbReference>
<evidence type="ECO:0000256" key="12">
    <source>
        <dbReference type="SAM" id="SignalP"/>
    </source>
</evidence>
<dbReference type="PANTHER" id="PTHR16675">
    <property type="entry name" value="MHC CLASS I-RELATED"/>
    <property type="match status" value="1"/>
</dbReference>
<keyword evidence="9" id="KW-0325">Glycoprotein</keyword>
<dbReference type="RefSeq" id="XP_072843972.1">
    <property type="nucleotide sequence ID" value="XM_072987871.1"/>
</dbReference>
<keyword evidence="5" id="KW-0391">Immunity</keyword>
<feature type="transmembrane region" description="Helical" evidence="11">
    <location>
        <begin position="306"/>
        <end position="330"/>
    </location>
</feature>
<evidence type="ECO:0000256" key="11">
    <source>
        <dbReference type="SAM" id="Phobius"/>
    </source>
</evidence>
<evidence type="ECO:0000256" key="9">
    <source>
        <dbReference type="ARBA" id="ARBA00023180"/>
    </source>
</evidence>
<dbReference type="InterPro" id="IPR036179">
    <property type="entry name" value="Ig-like_dom_sf"/>
</dbReference>
<evidence type="ECO:0000256" key="6">
    <source>
        <dbReference type="ARBA" id="ARBA00022989"/>
    </source>
</evidence>
<proteinExistence type="inferred from homology"/>
<dbReference type="Proteomes" id="UP001652642">
    <property type="component" value="Chromosome 2"/>
</dbReference>
<evidence type="ECO:0000256" key="7">
    <source>
        <dbReference type="ARBA" id="ARBA00023136"/>
    </source>
</evidence>
<reference evidence="15" key="1">
    <citation type="submission" date="2025-05" db="UniProtKB">
        <authorList>
            <consortium name="RefSeq"/>
        </authorList>
    </citation>
    <scope>NUCLEOTIDE SEQUENCE [LARGE SCALE GENOMIC DNA]</scope>
</reference>
<dbReference type="InterPro" id="IPR003597">
    <property type="entry name" value="Ig_C1-set"/>
</dbReference>
<keyword evidence="6 11" id="KW-1133">Transmembrane helix</keyword>
<evidence type="ECO:0000256" key="1">
    <source>
        <dbReference type="ARBA" id="ARBA00004479"/>
    </source>
</evidence>
<feature type="chain" id="PRO_5045945218" evidence="12">
    <location>
        <begin position="24"/>
        <end position="377"/>
    </location>
</feature>
<evidence type="ECO:0000259" key="13">
    <source>
        <dbReference type="PROSITE" id="PS50008"/>
    </source>
</evidence>
<dbReference type="InterPro" id="IPR001039">
    <property type="entry name" value="MHC_I_a_a1/a2"/>
</dbReference>
<keyword evidence="2" id="KW-0490">MHC I</keyword>
<dbReference type="InterPro" id="IPR013783">
    <property type="entry name" value="Ig-like_fold"/>
</dbReference>
<dbReference type="InterPro" id="IPR037055">
    <property type="entry name" value="MHC_I-like_Ag-recog_sf"/>
</dbReference>
<dbReference type="PROSITE" id="PS51257">
    <property type="entry name" value="PROKAR_LIPOPROTEIN"/>
    <property type="match status" value="1"/>
</dbReference>
<keyword evidence="4 12" id="KW-0732">Signal</keyword>
<dbReference type="Gene3D" id="2.60.40.10">
    <property type="entry name" value="Immunoglobulins"/>
    <property type="match status" value="1"/>
</dbReference>
<dbReference type="CDD" id="cd07698">
    <property type="entry name" value="IgC1_MHC_I_alpha3"/>
    <property type="match status" value="1"/>
</dbReference>
<evidence type="ECO:0000256" key="10">
    <source>
        <dbReference type="RuleBase" id="RU004439"/>
    </source>
</evidence>
<dbReference type="PRINTS" id="PR01638">
    <property type="entry name" value="MHCCLASSI"/>
</dbReference>
<comment type="subcellular location">
    <subcellularLocation>
        <location evidence="1">Membrane</location>
        <topology evidence="1">Single-pass type I membrane protein</topology>
    </subcellularLocation>
</comment>
<evidence type="ECO:0000256" key="2">
    <source>
        <dbReference type="ARBA" id="ARBA00022451"/>
    </source>
</evidence>
<reference evidence="16" key="2">
    <citation type="submission" date="2025-08" db="UniProtKB">
        <authorList>
            <consortium name="RefSeq"/>
        </authorList>
    </citation>
    <scope>IDENTIFICATION</scope>
</reference>
<evidence type="ECO:0000313" key="16">
    <source>
        <dbReference type="RefSeq" id="XP_072843972.1"/>
    </source>
</evidence>
<dbReference type="PROSITE" id="PS50008">
    <property type="entry name" value="PIPLC_Y_DOMAIN"/>
    <property type="match status" value="1"/>
</dbReference>
<evidence type="ECO:0000256" key="5">
    <source>
        <dbReference type="ARBA" id="ARBA00022859"/>
    </source>
</evidence>
<dbReference type="InterPro" id="IPR003006">
    <property type="entry name" value="Ig/MHC_CS"/>
</dbReference>
<evidence type="ECO:0000256" key="3">
    <source>
        <dbReference type="ARBA" id="ARBA00022692"/>
    </source>
</evidence>
<dbReference type="PROSITE" id="PS50835">
    <property type="entry name" value="IG_LIKE"/>
    <property type="match status" value="1"/>
</dbReference>
<keyword evidence="8" id="KW-1015">Disulfide bond</keyword>
<dbReference type="Pfam" id="PF00129">
    <property type="entry name" value="MHC_I"/>
    <property type="match status" value="1"/>
</dbReference>
<keyword evidence="7 11" id="KW-0472">Membrane</keyword>
<evidence type="ECO:0000256" key="8">
    <source>
        <dbReference type="ARBA" id="ARBA00023157"/>
    </source>
</evidence>
<protein>
    <submittedName>
        <fullName evidence="16">H-2 class I histocompatibility antigen, Q10 alpha chain-like isoform X1</fullName>
    </submittedName>
</protein>
<evidence type="ECO:0000259" key="14">
    <source>
        <dbReference type="PROSITE" id="PS50835"/>
    </source>
</evidence>
<dbReference type="GeneID" id="110070503"/>
<dbReference type="InterPro" id="IPR011162">
    <property type="entry name" value="MHC_I/II-like_Ag-recog"/>
</dbReference>
<dbReference type="InterPro" id="IPR050208">
    <property type="entry name" value="MHC_class-I_related"/>
</dbReference>
<gene>
    <name evidence="16" type="primary">LOC110070503</name>
</gene>
<dbReference type="SUPFAM" id="SSF54452">
    <property type="entry name" value="MHC antigen-recognition domain"/>
    <property type="match status" value="1"/>
</dbReference>
<dbReference type="SMART" id="SM00407">
    <property type="entry name" value="IGc1"/>
    <property type="match status" value="1"/>
</dbReference>
<accession>A0ABM5FEZ9</accession>
<dbReference type="InterPro" id="IPR011161">
    <property type="entry name" value="MHC_I-like_Ag-recog"/>
</dbReference>
<dbReference type="PROSITE" id="PS00290">
    <property type="entry name" value="IG_MHC"/>
    <property type="match status" value="1"/>
</dbReference>
<keyword evidence="15" id="KW-1185">Reference proteome</keyword>
<evidence type="ECO:0000313" key="15">
    <source>
        <dbReference type="Proteomes" id="UP001652642"/>
    </source>
</evidence>
<comment type="similarity">
    <text evidence="10">Belongs to the MHC class I family.</text>
</comment>
<dbReference type="Pfam" id="PF07654">
    <property type="entry name" value="C1-set"/>
    <property type="match status" value="1"/>
</dbReference>
<dbReference type="InterPro" id="IPR001711">
    <property type="entry name" value="PLipase_C_Pinositol-sp_Y"/>
</dbReference>